<feature type="chain" id="PRO_5035259395" description="NAD(P)-binding domain-containing protein" evidence="1">
    <location>
        <begin position="18"/>
        <end position="268"/>
    </location>
</feature>
<feature type="signal peptide" evidence="1">
    <location>
        <begin position="1"/>
        <end position="17"/>
    </location>
</feature>
<evidence type="ECO:0000313" key="2">
    <source>
        <dbReference type="EMBL" id="CAH0371561.1"/>
    </source>
</evidence>
<dbReference type="SUPFAM" id="SSF51735">
    <property type="entry name" value="NAD(P)-binding Rossmann-fold domains"/>
    <property type="match status" value="1"/>
</dbReference>
<keyword evidence="1" id="KW-0732">Signal</keyword>
<organism evidence="2 3">
    <name type="scientific">Pelagomonas calceolata</name>
    <dbReference type="NCBI Taxonomy" id="35677"/>
    <lineage>
        <taxon>Eukaryota</taxon>
        <taxon>Sar</taxon>
        <taxon>Stramenopiles</taxon>
        <taxon>Ochrophyta</taxon>
        <taxon>Pelagophyceae</taxon>
        <taxon>Pelagomonadales</taxon>
        <taxon>Pelagomonadaceae</taxon>
        <taxon>Pelagomonas</taxon>
    </lineage>
</organism>
<dbReference type="OrthoDB" id="193580at2759"/>
<gene>
    <name evidence="2" type="ORF">PECAL_3P15100</name>
</gene>
<sequence length="268" mass="29227">MHKAPLALLAICAQTTALKLVFAGGTGGLGSALAERCAKQGHSVTILCRNAYLAVSPSRVSEDFGWVGERRVQEWDAQGFGKKITFRDWTGGDELDSVSDRWVGWEDSLKNVDAVVFTVGDLGKRGRTRPVDAIARAAREAGEAMPRRFVHLAPVDDLVKRTGAFADKRIETLRDTERSWKQTFGGLGRCLRAGTVLGLPKFADSRLFPAPKDLRRVGTWVHLDDLTDAVLGACFDAEASSDPVLVEPSSVRTIEAAKARPARSNYYL</sequence>
<dbReference type="InterPro" id="IPR036291">
    <property type="entry name" value="NAD(P)-bd_dom_sf"/>
</dbReference>
<reference evidence="2" key="1">
    <citation type="submission" date="2021-11" db="EMBL/GenBank/DDBJ databases">
        <authorList>
            <consortium name="Genoscope - CEA"/>
            <person name="William W."/>
        </authorList>
    </citation>
    <scope>NUCLEOTIDE SEQUENCE</scope>
</reference>
<evidence type="ECO:0008006" key="4">
    <source>
        <dbReference type="Google" id="ProtNLM"/>
    </source>
</evidence>
<dbReference type="EMBL" id="CAKKNE010000003">
    <property type="protein sequence ID" value="CAH0371561.1"/>
    <property type="molecule type" value="Genomic_DNA"/>
</dbReference>
<dbReference type="Proteomes" id="UP000789595">
    <property type="component" value="Unassembled WGS sequence"/>
</dbReference>
<keyword evidence="3" id="KW-1185">Reference proteome</keyword>
<dbReference type="Gene3D" id="3.40.50.720">
    <property type="entry name" value="NAD(P)-binding Rossmann-like Domain"/>
    <property type="match status" value="1"/>
</dbReference>
<comment type="caution">
    <text evidence="2">The sequence shown here is derived from an EMBL/GenBank/DDBJ whole genome shotgun (WGS) entry which is preliminary data.</text>
</comment>
<evidence type="ECO:0000256" key="1">
    <source>
        <dbReference type="SAM" id="SignalP"/>
    </source>
</evidence>
<name>A0A8J2X2E7_9STRA</name>
<proteinExistence type="predicted"/>
<accession>A0A8J2X2E7</accession>
<evidence type="ECO:0000313" key="3">
    <source>
        <dbReference type="Proteomes" id="UP000789595"/>
    </source>
</evidence>
<protein>
    <recommendedName>
        <fullName evidence="4">NAD(P)-binding domain-containing protein</fullName>
    </recommendedName>
</protein>
<dbReference type="AlphaFoldDB" id="A0A8J2X2E7"/>